<evidence type="ECO:0000313" key="2">
    <source>
        <dbReference type="EMBL" id="GAG25401.1"/>
    </source>
</evidence>
<comment type="caution">
    <text evidence="2">The sequence shown here is derived from an EMBL/GenBank/DDBJ whole genome shotgun (WGS) entry which is preliminary data.</text>
</comment>
<dbReference type="AlphaFoldDB" id="X0XK97"/>
<keyword evidence="1" id="KW-0812">Transmembrane</keyword>
<keyword evidence="1" id="KW-0472">Membrane</keyword>
<protein>
    <recommendedName>
        <fullName evidence="3">Major facilitator superfamily (MFS) profile domain-containing protein</fullName>
    </recommendedName>
</protein>
<name>X0XK97_9ZZZZ</name>
<evidence type="ECO:0008006" key="3">
    <source>
        <dbReference type="Google" id="ProtNLM"/>
    </source>
</evidence>
<gene>
    <name evidence="2" type="ORF">S01H1_59164</name>
</gene>
<keyword evidence="1" id="KW-1133">Transmembrane helix</keyword>
<dbReference type="Gene3D" id="1.20.1250.20">
    <property type="entry name" value="MFS general substrate transporter like domains"/>
    <property type="match status" value="1"/>
</dbReference>
<feature type="transmembrane region" description="Helical" evidence="1">
    <location>
        <begin position="79"/>
        <end position="104"/>
    </location>
</feature>
<feature type="non-terminal residue" evidence="2">
    <location>
        <position position="1"/>
    </location>
</feature>
<accession>X0XK97</accession>
<evidence type="ECO:0000256" key="1">
    <source>
        <dbReference type="SAM" id="Phobius"/>
    </source>
</evidence>
<reference evidence="2" key="1">
    <citation type="journal article" date="2014" name="Front. Microbiol.">
        <title>High frequency of phylogenetically diverse reductive dehalogenase-homologous genes in deep subseafloor sedimentary metagenomes.</title>
        <authorList>
            <person name="Kawai M."/>
            <person name="Futagami T."/>
            <person name="Toyoda A."/>
            <person name="Takaki Y."/>
            <person name="Nishi S."/>
            <person name="Hori S."/>
            <person name="Arai W."/>
            <person name="Tsubouchi T."/>
            <person name="Morono Y."/>
            <person name="Uchiyama I."/>
            <person name="Ito T."/>
            <person name="Fujiyama A."/>
            <person name="Inagaki F."/>
            <person name="Takami H."/>
        </authorList>
    </citation>
    <scope>NUCLEOTIDE SEQUENCE</scope>
    <source>
        <strain evidence="2">Expedition CK06-06</strain>
    </source>
</reference>
<organism evidence="2">
    <name type="scientific">marine sediment metagenome</name>
    <dbReference type="NCBI Taxonomy" id="412755"/>
    <lineage>
        <taxon>unclassified sequences</taxon>
        <taxon>metagenomes</taxon>
        <taxon>ecological metagenomes</taxon>
    </lineage>
</organism>
<sequence>TAMVLSIVASFMGSFFLMRFLPFGIQLTLYIITWSTVLGSMYSFPLFSIPLTAAMVHEAAENAEEPDIDVAMSKISGSYYGLASFVRSMGPAAASILVGFILSGPNETNPIILILIWVAMGFFYLMALVVIKKIKVKHITFFNHQPKGDT</sequence>
<feature type="transmembrane region" description="Helical" evidence="1">
    <location>
        <begin position="20"/>
        <end position="42"/>
    </location>
</feature>
<proteinExistence type="predicted"/>
<dbReference type="InterPro" id="IPR036259">
    <property type="entry name" value="MFS_trans_sf"/>
</dbReference>
<dbReference type="EMBL" id="BARS01038683">
    <property type="protein sequence ID" value="GAG25401.1"/>
    <property type="molecule type" value="Genomic_DNA"/>
</dbReference>
<feature type="transmembrane region" description="Helical" evidence="1">
    <location>
        <begin position="110"/>
        <end position="131"/>
    </location>
</feature>